<feature type="binding site" evidence="8">
    <location>
        <position position="55"/>
    </location>
    <ligand>
        <name>S-adenosyl-L-methionine</name>
        <dbReference type="ChEBI" id="CHEBI:59789"/>
    </ligand>
</feature>
<sequence>MGKAKVGKQRKDRFYQLAKETGYRSRAAFKLIQLNRKFEFLQSSKVLIDLCSAPGGWLQVAQKFMPVSSVIIGIDLVPIKPIPNCLTFACDITTPQCRSLIKKELKTWKADVILNDGAPNVGKSWTHDAFAQIRLTLSAVQLATEFLMKGGWFITKIFRSRDYNALMWLLGKLFRKVHATKPQASRHESAEIFVVCEKYLAPDKIDPKFFDPGFLFEEIPDQNDEKKKKAELLKPVSKQKKAKAEGYKEGDTLYHKLNASEFISKTNHIELLSDSNEMVLDTEAIANHASTTDEIKELIKDLKVLGRKEILQLIAWRRKIRAELYPKEKGEGKELEEVKVIPEEELEDEDDEELNELKRKKKKILKERRKLNARMNLGMIQNENELHEEDDMELFTLRHLKNRSELERFQNVDLDILDEHLPNTVESEDEEPYDPKLKKVYFDRHAKDDYDFEDVNRNPDEILSDEEENKSNIDELEEIDTNVDQEEDAEDDEETGGGLLVDLDDRPKNLKDRVFLERGVFNDDEFDDEDDLAAMALNASQLRKEKKEKKALLKEKEKKATKKDLTKSKESRKSSSGGSASKKVRFDTDAKGKTDLDDDESDDDLLDKVDKTPTLSERCKSNVRLNPEELALGSVLIQSAKMRREITDQAWNRYMHSDHEALPSWFKKDEDIFFYKPLPVPASTVHEFKKKLKEINARPIKKVAEANARKRKRATRKLERARKKAEALTDASDMSEREKMATIKNLYKKALKGEKKKELQYVVAKKGKINKRPAGLKGRYKLVDGRLKKDKVAKKRELKSKGKGKGRSKGAFKSGFKSGGKTGGKRSKTSK</sequence>
<reference evidence="13" key="2">
    <citation type="submission" date="2015-06" db="UniProtKB">
        <authorList>
            <consortium name="EnsemblMetazoa"/>
        </authorList>
    </citation>
    <scope>IDENTIFICATION</scope>
</reference>
<evidence type="ECO:0000256" key="4">
    <source>
        <dbReference type="ARBA" id="ARBA00022603"/>
    </source>
</evidence>
<keyword evidence="3 8" id="KW-0698">rRNA processing</keyword>
<comment type="catalytic activity">
    <reaction evidence="8">
        <text>a ribonucleotide in rRNA + S-adenosyl-L-methionine = a 2'-O-methylribonucleotide in rRNA + S-adenosyl-L-homocysteine + H(+)</text>
        <dbReference type="Rhea" id="RHEA:48628"/>
        <dbReference type="Rhea" id="RHEA-COMP:12164"/>
        <dbReference type="Rhea" id="RHEA-COMP:12165"/>
        <dbReference type="ChEBI" id="CHEBI:15378"/>
        <dbReference type="ChEBI" id="CHEBI:57856"/>
        <dbReference type="ChEBI" id="CHEBI:59789"/>
        <dbReference type="ChEBI" id="CHEBI:90675"/>
        <dbReference type="ChEBI" id="CHEBI:90676"/>
    </reaction>
</comment>
<dbReference type="EnsemblMetazoa" id="tetur03g03790.1">
    <property type="protein sequence ID" value="tetur03g03790.1"/>
    <property type="gene ID" value="tetur03g03790"/>
</dbReference>
<evidence type="ECO:0000259" key="10">
    <source>
        <dbReference type="Pfam" id="PF01728"/>
    </source>
</evidence>
<feature type="region of interest" description="Disordered" evidence="9">
    <location>
        <begin position="451"/>
        <end position="505"/>
    </location>
</feature>
<dbReference type="GO" id="GO:0016435">
    <property type="term" value="F:rRNA (guanine) methyltransferase activity"/>
    <property type="evidence" value="ECO:0007669"/>
    <property type="project" value="TreeGrafter"/>
</dbReference>
<dbReference type="GO" id="GO:0005730">
    <property type="term" value="C:nucleolus"/>
    <property type="evidence" value="ECO:0007669"/>
    <property type="project" value="UniProtKB-SubCell"/>
</dbReference>
<feature type="binding site" evidence="8">
    <location>
        <position position="75"/>
    </location>
    <ligand>
        <name>S-adenosyl-L-methionine</name>
        <dbReference type="ChEBI" id="CHEBI:59789"/>
    </ligand>
</feature>
<evidence type="ECO:0000256" key="7">
    <source>
        <dbReference type="ARBA" id="ARBA00023242"/>
    </source>
</evidence>
<feature type="domain" description="Ribosomal RNA methyltransferase SPB1-like C-terminal" evidence="11">
    <location>
        <begin position="598"/>
        <end position="797"/>
    </location>
</feature>
<dbReference type="eggNOG" id="KOG1098">
    <property type="taxonomic scope" value="Eukaryota"/>
</dbReference>
<comment type="subcellular location">
    <subcellularLocation>
        <location evidence="1 8">Nucleus</location>
        <location evidence="1 8">Nucleolus</location>
    </subcellularLocation>
</comment>
<feature type="compositionally biased region" description="Basic residues" evidence="9">
    <location>
        <begin position="788"/>
        <end position="810"/>
    </location>
</feature>
<proteinExistence type="inferred from homology"/>
<feature type="domain" description="Ribosomal RNA methyltransferase FtsJ" evidence="10">
    <location>
        <begin position="23"/>
        <end position="199"/>
    </location>
</feature>
<dbReference type="KEGG" id="tut:107372154"/>
<feature type="region of interest" description="Disordered" evidence="9">
    <location>
        <begin position="764"/>
        <end position="831"/>
    </location>
</feature>
<evidence type="ECO:0000256" key="3">
    <source>
        <dbReference type="ARBA" id="ARBA00022552"/>
    </source>
</evidence>
<evidence type="ECO:0000256" key="5">
    <source>
        <dbReference type="ARBA" id="ARBA00022679"/>
    </source>
</evidence>
<evidence type="ECO:0000256" key="8">
    <source>
        <dbReference type="HAMAP-Rule" id="MF_03163"/>
    </source>
</evidence>
<feature type="region of interest" description="Disordered" evidence="9">
    <location>
        <begin position="706"/>
        <end position="734"/>
    </location>
</feature>
<dbReference type="HOGENOM" id="CLU_009422_8_1_1"/>
<feature type="coiled-coil region" evidence="8">
    <location>
        <begin position="343"/>
        <end position="374"/>
    </location>
</feature>
<evidence type="ECO:0000313" key="14">
    <source>
        <dbReference type="Proteomes" id="UP000015104"/>
    </source>
</evidence>
<dbReference type="SUPFAM" id="SSF53335">
    <property type="entry name" value="S-adenosyl-L-methionine-dependent methyltransferases"/>
    <property type="match status" value="1"/>
</dbReference>
<feature type="binding site" evidence="8">
    <location>
        <position position="57"/>
    </location>
    <ligand>
        <name>S-adenosyl-L-methionine</name>
        <dbReference type="ChEBI" id="CHEBI:59789"/>
    </ligand>
</feature>
<dbReference type="Gene3D" id="3.40.50.150">
    <property type="entry name" value="Vaccinia Virus protein VP39"/>
    <property type="match status" value="1"/>
</dbReference>
<feature type="compositionally biased region" description="Basic and acidic residues" evidence="9">
    <location>
        <begin position="451"/>
        <end position="460"/>
    </location>
</feature>
<keyword evidence="4 8" id="KW-0489">Methyltransferase</keyword>
<feature type="domain" description="DUF3381" evidence="12">
    <location>
        <begin position="238"/>
        <end position="374"/>
    </location>
</feature>
<name>T1JZF7_TETUR</name>
<dbReference type="InterPro" id="IPR002877">
    <property type="entry name" value="RNA_MeTrfase_FtsJ_dom"/>
</dbReference>
<feature type="compositionally biased region" description="Acidic residues" evidence="9">
    <location>
        <begin position="462"/>
        <end position="495"/>
    </location>
</feature>
<protein>
    <recommendedName>
        <fullName evidence="8">Putative rRNA methyltransferase</fullName>
        <ecNumber evidence="8">2.1.1.-</ecNumber>
    </recommendedName>
    <alternativeName>
        <fullName evidence="8">2'-O-ribose RNA methyltransferase SPB1 homolog</fullName>
    </alternativeName>
</protein>
<dbReference type="Proteomes" id="UP000015104">
    <property type="component" value="Unassembled WGS sequence"/>
</dbReference>
<dbReference type="InterPro" id="IPR029063">
    <property type="entry name" value="SAM-dependent_MTases_sf"/>
</dbReference>
<feature type="compositionally biased region" description="Basic and acidic residues" evidence="9">
    <location>
        <begin position="584"/>
        <end position="595"/>
    </location>
</feature>
<dbReference type="Pfam" id="PF11861">
    <property type="entry name" value="DUF3381"/>
    <property type="match status" value="1"/>
</dbReference>
<dbReference type="HAMAP" id="MF_01547">
    <property type="entry name" value="RNA_methyltr_E"/>
    <property type="match status" value="1"/>
</dbReference>
<keyword evidence="14" id="KW-1185">Reference proteome</keyword>
<keyword evidence="5 8" id="KW-0808">Transferase</keyword>
<dbReference type="InterPro" id="IPR012920">
    <property type="entry name" value="rRNA_MeTfrase_SPB1-like_C"/>
</dbReference>
<evidence type="ECO:0000256" key="2">
    <source>
        <dbReference type="ARBA" id="ARBA00022517"/>
    </source>
</evidence>
<dbReference type="Pfam" id="PF01728">
    <property type="entry name" value="FtsJ"/>
    <property type="match status" value="1"/>
</dbReference>
<dbReference type="AlphaFoldDB" id="T1JZF7"/>
<dbReference type="OrthoDB" id="1287559at2759"/>
<keyword evidence="8" id="KW-0175">Coiled coil</keyword>
<feature type="compositionally biased region" description="Basic residues" evidence="9">
    <location>
        <begin position="709"/>
        <end position="723"/>
    </location>
</feature>
<feature type="region of interest" description="Disordered" evidence="9">
    <location>
        <begin position="540"/>
        <end position="609"/>
    </location>
</feature>
<evidence type="ECO:0000259" key="11">
    <source>
        <dbReference type="Pfam" id="PF07780"/>
    </source>
</evidence>
<feature type="compositionally biased region" description="Acidic residues" evidence="9">
    <location>
        <begin position="596"/>
        <end position="605"/>
    </location>
</feature>
<evidence type="ECO:0000256" key="6">
    <source>
        <dbReference type="ARBA" id="ARBA00022691"/>
    </source>
</evidence>
<keyword evidence="7 8" id="KW-0539">Nucleus</keyword>
<organism evidence="13 14">
    <name type="scientific">Tetranychus urticae</name>
    <name type="common">Two-spotted spider mite</name>
    <dbReference type="NCBI Taxonomy" id="32264"/>
    <lineage>
        <taxon>Eukaryota</taxon>
        <taxon>Metazoa</taxon>
        <taxon>Ecdysozoa</taxon>
        <taxon>Arthropoda</taxon>
        <taxon>Chelicerata</taxon>
        <taxon>Arachnida</taxon>
        <taxon>Acari</taxon>
        <taxon>Acariformes</taxon>
        <taxon>Trombidiformes</taxon>
        <taxon>Prostigmata</taxon>
        <taxon>Eleutherengona</taxon>
        <taxon>Raphignathae</taxon>
        <taxon>Tetranychoidea</taxon>
        <taxon>Tetranychidae</taxon>
        <taxon>Tetranychus</taxon>
    </lineage>
</organism>
<accession>T1JZF7</accession>
<dbReference type="GO" id="GO:0000466">
    <property type="term" value="P:maturation of 5.8S rRNA from tricistronic rRNA transcript (SSU-rRNA, 5.8S rRNA, LSU-rRNA)"/>
    <property type="evidence" value="ECO:0007669"/>
    <property type="project" value="TreeGrafter"/>
</dbReference>
<feature type="compositionally biased region" description="Basic and acidic residues" evidence="9">
    <location>
        <begin position="542"/>
        <end position="573"/>
    </location>
</feature>
<dbReference type="STRING" id="32264.T1JZF7"/>
<dbReference type="HAMAP" id="MF_03163">
    <property type="entry name" value="RNA_methyltr_E_SPB1"/>
    <property type="match status" value="1"/>
</dbReference>
<dbReference type="EMBL" id="CAEY01001120">
    <property type="status" value="NOT_ANNOTATED_CDS"/>
    <property type="molecule type" value="Genomic_DNA"/>
</dbReference>
<dbReference type="FunFam" id="3.40.50.150:FF:000004">
    <property type="entry name" value="AdoMet-dependent rRNA methyltransferase SPB1"/>
    <property type="match status" value="1"/>
</dbReference>
<dbReference type="GO" id="GO:0000463">
    <property type="term" value="P:maturation of LSU-rRNA from tricistronic rRNA transcript (SSU-rRNA, 5.8S rRNA, LSU-rRNA)"/>
    <property type="evidence" value="ECO:0007669"/>
    <property type="project" value="TreeGrafter"/>
</dbReference>
<dbReference type="OMA" id="QRKDKYY"/>
<dbReference type="InterPro" id="IPR050082">
    <property type="entry name" value="RNA_methyltr_RlmE"/>
</dbReference>
<evidence type="ECO:0000313" key="13">
    <source>
        <dbReference type="EnsemblMetazoa" id="tetur03g03790.1"/>
    </source>
</evidence>
<gene>
    <name evidence="13" type="primary">107372154</name>
</gene>
<dbReference type="GO" id="GO:0030687">
    <property type="term" value="C:preribosome, large subunit precursor"/>
    <property type="evidence" value="ECO:0007669"/>
    <property type="project" value="TreeGrafter"/>
</dbReference>
<comment type="function">
    <text evidence="8">Probable methyltransferase involved in the maturation of rRNA and in the biogenesis of ribosomal subunits.</text>
</comment>
<dbReference type="PANTHER" id="PTHR10920">
    <property type="entry name" value="RIBOSOMAL RNA METHYLTRANSFERASE"/>
    <property type="match status" value="1"/>
</dbReference>
<dbReference type="PANTHER" id="PTHR10920:SF13">
    <property type="entry name" value="PRE-RRNA 2'-O-RIBOSE RNA METHYLTRANSFERASE FTSJ3"/>
    <property type="match status" value="1"/>
</dbReference>
<evidence type="ECO:0000256" key="1">
    <source>
        <dbReference type="ARBA" id="ARBA00004604"/>
    </source>
</evidence>
<keyword evidence="2 8" id="KW-0690">Ribosome biogenesis</keyword>
<dbReference type="GO" id="GO:0008650">
    <property type="term" value="F:rRNA (uridine-2'-O-)-methyltransferase activity"/>
    <property type="evidence" value="ECO:0007669"/>
    <property type="project" value="TreeGrafter"/>
</dbReference>
<evidence type="ECO:0000256" key="9">
    <source>
        <dbReference type="SAM" id="MobiDB-lite"/>
    </source>
</evidence>
<feature type="active site" description="Proton acceptor" evidence="8">
    <location>
        <position position="156"/>
    </location>
</feature>
<feature type="binding site" evidence="8">
    <location>
        <position position="91"/>
    </location>
    <ligand>
        <name>S-adenosyl-L-methionine</name>
        <dbReference type="ChEBI" id="CHEBI:59789"/>
    </ligand>
</feature>
<feature type="binding site" evidence="8">
    <location>
        <position position="116"/>
    </location>
    <ligand>
        <name>S-adenosyl-L-methionine</name>
        <dbReference type="ChEBI" id="CHEBI:59789"/>
    </ligand>
</feature>
<dbReference type="Pfam" id="PF07780">
    <property type="entry name" value="Spb1_C"/>
    <property type="match status" value="1"/>
</dbReference>
<dbReference type="InterPro" id="IPR015507">
    <property type="entry name" value="rRNA-MeTfrase_E"/>
</dbReference>
<comment type="similarity">
    <text evidence="8">Belongs to the class I-like SAM-binding methyltransferase superfamily. RNA methyltransferase RlmE family. SPB1 subfamily.</text>
</comment>
<dbReference type="EC" id="2.1.1.-" evidence="8"/>
<reference evidence="14" key="1">
    <citation type="submission" date="2011-08" db="EMBL/GenBank/DDBJ databases">
        <authorList>
            <person name="Rombauts S."/>
        </authorList>
    </citation>
    <scope>NUCLEOTIDE SEQUENCE</scope>
    <source>
        <strain evidence="14">London</strain>
    </source>
</reference>
<dbReference type="InterPro" id="IPR028589">
    <property type="entry name" value="SPB1-like"/>
</dbReference>
<dbReference type="InterPro" id="IPR024576">
    <property type="entry name" value="rRNA_MeTfrase_Spb1_DUF3381"/>
</dbReference>
<keyword evidence="6 8" id="KW-0949">S-adenosyl-L-methionine</keyword>
<evidence type="ECO:0000259" key="12">
    <source>
        <dbReference type="Pfam" id="PF11861"/>
    </source>
</evidence>